<evidence type="ECO:0000256" key="5">
    <source>
        <dbReference type="SAM" id="Phobius"/>
    </source>
</evidence>
<reference evidence="7" key="1">
    <citation type="journal article" date="2023" name="Mol. Phylogenet. Evol.">
        <title>Genome-scale phylogeny and comparative genomics of the fungal order Sordariales.</title>
        <authorList>
            <person name="Hensen N."/>
            <person name="Bonometti L."/>
            <person name="Westerberg I."/>
            <person name="Brannstrom I.O."/>
            <person name="Guillou S."/>
            <person name="Cros-Aarteil S."/>
            <person name="Calhoun S."/>
            <person name="Haridas S."/>
            <person name="Kuo A."/>
            <person name="Mondo S."/>
            <person name="Pangilinan J."/>
            <person name="Riley R."/>
            <person name="LaButti K."/>
            <person name="Andreopoulos B."/>
            <person name="Lipzen A."/>
            <person name="Chen C."/>
            <person name="Yan M."/>
            <person name="Daum C."/>
            <person name="Ng V."/>
            <person name="Clum A."/>
            <person name="Steindorff A."/>
            <person name="Ohm R.A."/>
            <person name="Martin F."/>
            <person name="Silar P."/>
            <person name="Natvig D.O."/>
            <person name="Lalanne C."/>
            <person name="Gautier V."/>
            <person name="Ament-Velasquez S.L."/>
            <person name="Kruys A."/>
            <person name="Hutchinson M.I."/>
            <person name="Powell A.J."/>
            <person name="Barry K."/>
            <person name="Miller A.N."/>
            <person name="Grigoriev I.V."/>
            <person name="Debuchy R."/>
            <person name="Gladieux P."/>
            <person name="Hiltunen Thoren M."/>
            <person name="Johannesson H."/>
        </authorList>
    </citation>
    <scope>NUCLEOTIDE SEQUENCE</scope>
    <source>
        <strain evidence="7">CBS 731.68</strain>
    </source>
</reference>
<evidence type="ECO:0000313" key="7">
    <source>
        <dbReference type="EMBL" id="KAK4125841.1"/>
    </source>
</evidence>
<dbReference type="RefSeq" id="XP_062649612.1">
    <property type="nucleotide sequence ID" value="XM_062788647.1"/>
</dbReference>
<feature type="transmembrane region" description="Helical" evidence="5">
    <location>
        <begin position="170"/>
        <end position="189"/>
    </location>
</feature>
<dbReference type="InterPro" id="IPR020846">
    <property type="entry name" value="MFS_dom"/>
</dbReference>
<dbReference type="GO" id="GO:0005886">
    <property type="term" value="C:plasma membrane"/>
    <property type="evidence" value="ECO:0007669"/>
    <property type="project" value="TreeGrafter"/>
</dbReference>
<dbReference type="PRINTS" id="PR01036">
    <property type="entry name" value="TCRTETB"/>
</dbReference>
<dbReference type="PANTHER" id="PTHR23501:SF43">
    <property type="entry name" value="MULTIDRUG TRANSPORTER, PUTATIVE (AFU_ORTHOLOGUE AFUA_6G03040)-RELATED"/>
    <property type="match status" value="1"/>
</dbReference>
<feature type="transmembrane region" description="Helical" evidence="5">
    <location>
        <begin position="363"/>
        <end position="381"/>
    </location>
</feature>
<feature type="transmembrane region" description="Helical" evidence="5">
    <location>
        <begin position="45"/>
        <end position="71"/>
    </location>
</feature>
<dbReference type="Pfam" id="PF07690">
    <property type="entry name" value="MFS_1"/>
    <property type="match status" value="1"/>
</dbReference>
<comment type="caution">
    <text evidence="7">The sequence shown here is derived from an EMBL/GenBank/DDBJ whole genome shotgun (WGS) entry which is preliminary data.</text>
</comment>
<dbReference type="GO" id="GO:0022857">
    <property type="term" value="F:transmembrane transporter activity"/>
    <property type="evidence" value="ECO:0007669"/>
    <property type="project" value="InterPro"/>
</dbReference>
<feature type="transmembrane region" description="Helical" evidence="5">
    <location>
        <begin position="278"/>
        <end position="297"/>
    </location>
</feature>
<feature type="transmembrane region" description="Helical" evidence="5">
    <location>
        <begin position="388"/>
        <end position="408"/>
    </location>
</feature>
<evidence type="ECO:0000256" key="1">
    <source>
        <dbReference type="ARBA" id="ARBA00004141"/>
    </source>
</evidence>
<dbReference type="SUPFAM" id="SSF103473">
    <property type="entry name" value="MFS general substrate transporter"/>
    <property type="match status" value="2"/>
</dbReference>
<dbReference type="AlphaFoldDB" id="A0AAN6Z5C6"/>
<keyword evidence="4 5" id="KW-0472">Membrane</keyword>
<dbReference type="Proteomes" id="UP001302602">
    <property type="component" value="Unassembled WGS sequence"/>
</dbReference>
<sequence length="562" mass="60743">MANADPVNLEMVNKNKNRTATEMVNLEDNEPQQLKPKIYPKGWKLHALTAGLCLSLLLSTLETTIVSTSLVSMVNEFQGFGQAGWVATAYFLTYTGFLVIYAKFSDIFGTKVLILGAITLFAVFSIACGVSNNMLQLVIYRSIQGIGGSGIYSLVTVMTPLMVPPAKYPTYIAIISSIFAISSVLGPLLGGFISDHTTWRWVFWLNGPGGALAIFLISISIPFNFPYPAGPSRFFSTFVSQKAWSRVDFLGAFASLATSILLVFALEQAGVEHPWNSAAVIASFVLSAVFWVVFVGWERSLSNRGSICEPIFPWRLACNRFVLGLLLNAFLTGFPFMAAIITIPQRFQVVNGTTAINAGIRMLPLLLCSPIATVVASLLLSNLRVPPLYVLLVGCSVQTLGVGLFSSLDPSSLDVPSFQYVYQVIMGCGFGLSLSTVLMMVPLVVKHGDMAVTMGAATQIRVLGGTIGLAISSALLSNHVTSQTAGFLTSAEQAALLKTSQSIRQLSSELQVSVREIYAAGYNQQMRVMLYFCVASLTSLVLLVEWPPRRLQTSDDGEIAVP</sequence>
<dbReference type="InterPro" id="IPR011701">
    <property type="entry name" value="MFS"/>
</dbReference>
<feature type="transmembrane region" description="Helical" evidence="5">
    <location>
        <begin position="113"/>
        <end position="132"/>
    </location>
</feature>
<evidence type="ECO:0000256" key="3">
    <source>
        <dbReference type="ARBA" id="ARBA00022989"/>
    </source>
</evidence>
<dbReference type="PROSITE" id="PS50850">
    <property type="entry name" value="MFS"/>
    <property type="match status" value="1"/>
</dbReference>
<gene>
    <name evidence="7" type="ORF">N657DRAFT_569226</name>
</gene>
<proteinExistence type="predicted"/>
<keyword evidence="2 5" id="KW-0812">Transmembrane</keyword>
<protein>
    <submittedName>
        <fullName evidence="7">MFS general substrate transporter</fullName>
    </submittedName>
</protein>
<evidence type="ECO:0000256" key="4">
    <source>
        <dbReference type="ARBA" id="ARBA00023136"/>
    </source>
</evidence>
<feature type="transmembrane region" description="Helical" evidence="5">
    <location>
        <begin position="201"/>
        <end position="226"/>
    </location>
</feature>
<dbReference type="PANTHER" id="PTHR23501">
    <property type="entry name" value="MAJOR FACILITATOR SUPERFAMILY"/>
    <property type="match status" value="1"/>
</dbReference>
<feature type="transmembrane region" description="Helical" evidence="5">
    <location>
        <begin position="420"/>
        <end position="445"/>
    </location>
</feature>
<dbReference type="Gene3D" id="1.20.1250.20">
    <property type="entry name" value="MFS general substrate transporter like domains"/>
    <property type="match status" value="1"/>
</dbReference>
<keyword evidence="8" id="KW-1185">Reference proteome</keyword>
<evidence type="ECO:0000256" key="2">
    <source>
        <dbReference type="ARBA" id="ARBA00022692"/>
    </source>
</evidence>
<feature type="domain" description="Major facilitator superfamily (MFS) profile" evidence="6">
    <location>
        <begin position="48"/>
        <end position="551"/>
    </location>
</feature>
<reference evidence="7" key="2">
    <citation type="submission" date="2023-05" db="EMBL/GenBank/DDBJ databases">
        <authorList>
            <consortium name="Lawrence Berkeley National Laboratory"/>
            <person name="Steindorff A."/>
            <person name="Hensen N."/>
            <person name="Bonometti L."/>
            <person name="Westerberg I."/>
            <person name="Brannstrom I.O."/>
            <person name="Guillou S."/>
            <person name="Cros-Aarteil S."/>
            <person name="Calhoun S."/>
            <person name="Haridas S."/>
            <person name="Kuo A."/>
            <person name="Mondo S."/>
            <person name="Pangilinan J."/>
            <person name="Riley R."/>
            <person name="Labutti K."/>
            <person name="Andreopoulos B."/>
            <person name="Lipzen A."/>
            <person name="Chen C."/>
            <person name="Yanf M."/>
            <person name="Daum C."/>
            <person name="Ng V."/>
            <person name="Clum A."/>
            <person name="Ohm R."/>
            <person name="Martin F."/>
            <person name="Silar P."/>
            <person name="Natvig D."/>
            <person name="Lalanne C."/>
            <person name="Gautier V."/>
            <person name="Ament-Velasquez S.L."/>
            <person name="Kruys A."/>
            <person name="Hutchinson M.I."/>
            <person name="Powell A.J."/>
            <person name="Barry K."/>
            <person name="Miller A.N."/>
            <person name="Grigoriev I.V."/>
            <person name="Debuchy R."/>
            <person name="Gladieux P."/>
            <person name="Thoren M.H."/>
            <person name="Johannesson H."/>
        </authorList>
    </citation>
    <scope>NUCLEOTIDE SEQUENCE</scope>
    <source>
        <strain evidence="7">CBS 731.68</strain>
    </source>
</reference>
<feature type="transmembrane region" description="Helical" evidence="5">
    <location>
        <begin position="321"/>
        <end position="343"/>
    </location>
</feature>
<feature type="transmembrane region" description="Helical" evidence="5">
    <location>
        <begin position="83"/>
        <end position="101"/>
    </location>
</feature>
<name>A0AAN6Z5C6_9PEZI</name>
<feature type="transmembrane region" description="Helical" evidence="5">
    <location>
        <begin position="138"/>
        <end position="158"/>
    </location>
</feature>
<accession>A0AAN6Z5C6</accession>
<evidence type="ECO:0000313" key="8">
    <source>
        <dbReference type="Proteomes" id="UP001302602"/>
    </source>
</evidence>
<evidence type="ECO:0000259" key="6">
    <source>
        <dbReference type="PROSITE" id="PS50850"/>
    </source>
</evidence>
<feature type="transmembrane region" description="Helical" evidence="5">
    <location>
        <begin position="247"/>
        <end position="266"/>
    </location>
</feature>
<keyword evidence="3 5" id="KW-1133">Transmembrane helix</keyword>
<dbReference type="EMBL" id="MU853225">
    <property type="protein sequence ID" value="KAK4125841.1"/>
    <property type="molecule type" value="Genomic_DNA"/>
</dbReference>
<comment type="subcellular location">
    <subcellularLocation>
        <location evidence="1">Membrane</location>
        <topology evidence="1">Multi-pass membrane protein</topology>
    </subcellularLocation>
</comment>
<dbReference type="InterPro" id="IPR036259">
    <property type="entry name" value="MFS_trans_sf"/>
</dbReference>
<organism evidence="7 8">
    <name type="scientific">Parathielavia appendiculata</name>
    <dbReference type="NCBI Taxonomy" id="2587402"/>
    <lineage>
        <taxon>Eukaryota</taxon>
        <taxon>Fungi</taxon>
        <taxon>Dikarya</taxon>
        <taxon>Ascomycota</taxon>
        <taxon>Pezizomycotina</taxon>
        <taxon>Sordariomycetes</taxon>
        <taxon>Sordariomycetidae</taxon>
        <taxon>Sordariales</taxon>
        <taxon>Chaetomiaceae</taxon>
        <taxon>Parathielavia</taxon>
    </lineage>
</organism>
<feature type="transmembrane region" description="Helical" evidence="5">
    <location>
        <begin position="528"/>
        <end position="546"/>
    </location>
</feature>
<dbReference type="GeneID" id="87825417"/>